<evidence type="ECO:0000256" key="1">
    <source>
        <dbReference type="SAM" id="Phobius"/>
    </source>
</evidence>
<evidence type="ECO:0000313" key="3">
    <source>
        <dbReference type="Proteomes" id="UP001589619"/>
    </source>
</evidence>
<keyword evidence="3" id="KW-1185">Reference proteome</keyword>
<evidence type="ECO:0000313" key="2">
    <source>
        <dbReference type="EMBL" id="MFB9755671.1"/>
    </source>
</evidence>
<dbReference type="InterPro" id="IPR018730">
    <property type="entry name" value="DUF2273"/>
</dbReference>
<gene>
    <name evidence="2" type="ORF">ACFFNY_29175</name>
</gene>
<protein>
    <submittedName>
        <fullName evidence="2">DUF2273 domain-containing protein</fullName>
    </submittedName>
</protein>
<dbReference type="Pfam" id="PF10031">
    <property type="entry name" value="DUF2273"/>
    <property type="match status" value="1"/>
</dbReference>
<comment type="caution">
    <text evidence="2">The sequence shown here is derived from an EMBL/GenBank/DDBJ whole genome shotgun (WGS) entry which is preliminary data.</text>
</comment>
<name>A0ABV5W536_9BACL</name>
<keyword evidence="1" id="KW-1133">Transmembrane helix</keyword>
<reference evidence="2 3" key="1">
    <citation type="submission" date="2024-09" db="EMBL/GenBank/DDBJ databases">
        <authorList>
            <person name="Sun Q."/>
            <person name="Mori K."/>
        </authorList>
    </citation>
    <scope>NUCLEOTIDE SEQUENCE [LARGE SCALE GENOMIC DNA]</scope>
    <source>
        <strain evidence="2 3">JCM 12520</strain>
    </source>
</reference>
<accession>A0ABV5W536</accession>
<organism evidence="2 3">
    <name type="scientific">Paenibacillus hodogayensis</name>
    <dbReference type="NCBI Taxonomy" id="279208"/>
    <lineage>
        <taxon>Bacteria</taxon>
        <taxon>Bacillati</taxon>
        <taxon>Bacillota</taxon>
        <taxon>Bacilli</taxon>
        <taxon>Bacillales</taxon>
        <taxon>Paenibacillaceae</taxon>
        <taxon>Paenibacillus</taxon>
    </lineage>
</organism>
<keyword evidence="1" id="KW-0472">Membrane</keyword>
<dbReference type="RefSeq" id="WP_344908744.1">
    <property type="nucleotide sequence ID" value="NZ_BAAAYO010000006.1"/>
</dbReference>
<feature type="transmembrane region" description="Helical" evidence="1">
    <location>
        <begin position="20"/>
        <end position="47"/>
    </location>
</feature>
<dbReference type="EMBL" id="JBHMAG010000018">
    <property type="protein sequence ID" value="MFB9755671.1"/>
    <property type="molecule type" value="Genomic_DNA"/>
</dbReference>
<sequence length="78" mass="9300">MWNELWERHKGRLIGIASGLFLGIIYLISGFWDMLIFAFIVSICAYLGSKFDAGRLRLNADEWMEKLSRLADRWKWFR</sequence>
<proteinExistence type="predicted"/>
<dbReference type="Proteomes" id="UP001589619">
    <property type="component" value="Unassembled WGS sequence"/>
</dbReference>
<keyword evidence="1" id="KW-0812">Transmembrane</keyword>